<dbReference type="EMBL" id="CP016174">
    <property type="protein sequence ID" value="ANN21260.1"/>
    <property type="molecule type" value="Genomic_DNA"/>
</dbReference>
<feature type="region of interest" description="Disordered" evidence="1">
    <location>
        <begin position="72"/>
        <end position="132"/>
    </location>
</feature>
<feature type="signal peptide" evidence="2">
    <location>
        <begin position="1"/>
        <end position="17"/>
    </location>
</feature>
<dbReference type="AlphaFoldDB" id="A0A193CAB8"/>
<dbReference type="Pfam" id="PF12079">
    <property type="entry name" value="DUF3558"/>
    <property type="match status" value="1"/>
</dbReference>
<sequence length="184" mass="18177">MKKLYALPLAAAALVLAACSSEKPGTPTAAPSSAPGQATSSAASPSTGGGNTVSLDPCSLVSATDLASYGTFKAPETGEDGGARTCTLTKDKATASEESLTVSVGVRDSQGLDSVNDAGNGKTNGNVQGRKAILVPTPPTNCLMALEAGATSRVDVVTVSTDPEKACGVAEKVADIVAPKLPKS</sequence>
<feature type="compositionally biased region" description="Low complexity" evidence="1">
    <location>
        <begin position="22"/>
        <end position="46"/>
    </location>
</feature>
<evidence type="ECO:0008006" key="5">
    <source>
        <dbReference type="Google" id="ProtNLM"/>
    </source>
</evidence>
<evidence type="ECO:0000256" key="2">
    <source>
        <dbReference type="SAM" id="SignalP"/>
    </source>
</evidence>
<dbReference type="KEGG" id="aori:SD37_40585"/>
<organism evidence="3 4">
    <name type="scientific">Amycolatopsis orientalis</name>
    <name type="common">Nocardia orientalis</name>
    <dbReference type="NCBI Taxonomy" id="31958"/>
    <lineage>
        <taxon>Bacteria</taxon>
        <taxon>Bacillati</taxon>
        <taxon>Actinomycetota</taxon>
        <taxon>Actinomycetes</taxon>
        <taxon>Pseudonocardiales</taxon>
        <taxon>Pseudonocardiaceae</taxon>
        <taxon>Amycolatopsis</taxon>
    </lineage>
</organism>
<keyword evidence="2" id="KW-0732">Signal</keyword>
<gene>
    <name evidence="3" type="ORF">SD37_40585</name>
</gene>
<proteinExistence type="predicted"/>
<feature type="region of interest" description="Disordered" evidence="1">
    <location>
        <begin position="22"/>
        <end position="55"/>
    </location>
</feature>
<dbReference type="Proteomes" id="UP000093695">
    <property type="component" value="Chromosome"/>
</dbReference>
<accession>A0A193CAB8</accession>
<protein>
    <recommendedName>
        <fullName evidence="5">DUF3558 domain-containing protein</fullName>
    </recommendedName>
</protein>
<feature type="chain" id="PRO_5038397580" description="DUF3558 domain-containing protein" evidence="2">
    <location>
        <begin position="18"/>
        <end position="184"/>
    </location>
</feature>
<reference evidence="3 4" key="1">
    <citation type="journal article" date="2015" name="Genome Announc.">
        <title>Draft Genome Sequence of Norvancomycin-Producing Strain Amycolatopsis orientalis CPCC200066.</title>
        <authorList>
            <person name="Lei X."/>
            <person name="Yuan F."/>
            <person name="Shi Y."/>
            <person name="Li X."/>
            <person name="Wang L."/>
            <person name="Hong B."/>
        </authorList>
    </citation>
    <scope>NUCLEOTIDE SEQUENCE [LARGE SCALE GENOMIC DNA]</scope>
    <source>
        <strain evidence="3 4">B-37</strain>
    </source>
</reference>
<dbReference type="PROSITE" id="PS51257">
    <property type="entry name" value="PROKAR_LIPOPROTEIN"/>
    <property type="match status" value="1"/>
</dbReference>
<evidence type="ECO:0000256" key="1">
    <source>
        <dbReference type="SAM" id="MobiDB-lite"/>
    </source>
</evidence>
<dbReference type="RefSeq" id="WP_044849695.1">
    <property type="nucleotide sequence ID" value="NZ_CP016174.1"/>
</dbReference>
<dbReference type="STRING" id="31958.SD37_40585"/>
<evidence type="ECO:0000313" key="3">
    <source>
        <dbReference type="EMBL" id="ANN21260.1"/>
    </source>
</evidence>
<dbReference type="InterPro" id="IPR024520">
    <property type="entry name" value="DUF3558"/>
</dbReference>
<evidence type="ECO:0000313" key="4">
    <source>
        <dbReference type="Proteomes" id="UP000093695"/>
    </source>
</evidence>
<name>A0A193CAB8_AMYOR</name>
<keyword evidence="4" id="KW-1185">Reference proteome</keyword>